<gene>
    <name evidence="1" type="ORF">FHU33_4263</name>
</gene>
<sequence length="132" mass="13477">MLSPPVTQTQPGKDMGAAMDVHDLVTATRDALTVRRVFGEALERDGVTVIPAAVLRGGVGGGGGQDEQGQRGEGGGFGLVARPAGAYVIRDGAVTWHPAFDLNRTIGLAAAVAVAWLFTVGRRSGGPGGQTR</sequence>
<dbReference type="AlphaFoldDB" id="A0A543P0Q3"/>
<protein>
    <recommendedName>
        <fullName evidence="3">Sporulation protein YtfJ</fullName>
    </recommendedName>
</protein>
<accession>A0A543P0Q3</accession>
<comment type="caution">
    <text evidence="1">The sequence shown here is derived from an EMBL/GenBank/DDBJ whole genome shotgun (WGS) entry which is preliminary data.</text>
</comment>
<organism evidence="1 2">
    <name type="scientific">Blastococcus colisei</name>
    <dbReference type="NCBI Taxonomy" id="1564162"/>
    <lineage>
        <taxon>Bacteria</taxon>
        <taxon>Bacillati</taxon>
        <taxon>Actinomycetota</taxon>
        <taxon>Actinomycetes</taxon>
        <taxon>Geodermatophilales</taxon>
        <taxon>Geodermatophilaceae</taxon>
        <taxon>Blastococcus</taxon>
    </lineage>
</organism>
<keyword evidence="2" id="KW-1185">Reference proteome</keyword>
<evidence type="ECO:0000313" key="2">
    <source>
        <dbReference type="Proteomes" id="UP000319865"/>
    </source>
</evidence>
<reference evidence="1 2" key="1">
    <citation type="submission" date="2019-06" db="EMBL/GenBank/DDBJ databases">
        <title>Sequencing the genomes of 1000 actinobacteria strains.</title>
        <authorList>
            <person name="Klenk H.-P."/>
        </authorList>
    </citation>
    <scope>NUCLEOTIDE SEQUENCE [LARGE SCALE GENOMIC DNA]</scope>
    <source>
        <strain evidence="1 2">DSM 46837</strain>
    </source>
</reference>
<evidence type="ECO:0000313" key="1">
    <source>
        <dbReference type="EMBL" id="TQN37603.1"/>
    </source>
</evidence>
<evidence type="ECO:0008006" key="3">
    <source>
        <dbReference type="Google" id="ProtNLM"/>
    </source>
</evidence>
<name>A0A543P0Q3_9ACTN</name>
<dbReference type="Proteomes" id="UP000319865">
    <property type="component" value="Unassembled WGS sequence"/>
</dbReference>
<dbReference type="EMBL" id="VFQE01000002">
    <property type="protein sequence ID" value="TQN37603.1"/>
    <property type="molecule type" value="Genomic_DNA"/>
</dbReference>
<proteinExistence type="predicted"/>